<name>A0ABT1ADF8_9PSEU</name>
<feature type="compositionally biased region" description="Low complexity" evidence="1">
    <location>
        <begin position="156"/>
        <end position="168"/>
    </location>
</feature>
<evidence type="ECO:0000313" key="2">
    <source>
        <dbReference type="EMBL" id="MCO1661107.1"/>
    </source>
</evidence>
<protein>
    <submittedName>
        <fullName evidence="2">Uncharacterized protein</fullName>
    </submittedName>
</protein>
<evidence type="ECO:0000313" key="3">
    <source>
        <dbReference type="Proteomes" id="UP001165283"/>
    </source>
</evidence>
<accession>A0ABT1ADF8</accession>
<sequence>MLGIIATDAVMGRRTAQQALKEYWRILSRLPEGSTARRQLDLAIRFDLDAPTTPVPDVPSGTPGPLRDLVTDLHAVPLVRRDPSKELEPLLAVIGDVVAGRISSREAAAAVRHLANRRHESLGEAGKFEIDRRVRQAVETLEEQRRRDRRGTGSYPAPATKPAPARQQRQARRNGYAGNRWYSTVFGLRCR</sequence>
<dbReference type="RefSeq" id="WP_252446618.1">
    <property type="nucleotide sequence ID" value="NZ_JAGSOV010000108.1"/>
</dbReference>
<reference evidence="2" key="1">
    <citation type="submission" date="2021-04" db="EMBL/GenBank/DDBJ databases">
        <title>Pseudonocardia sp. nov., isolated from sandy soil of mangrove forest.</title>
        <authorList>
            <person name="Zan Z."/>
            <person name="Huang R."/>
            <person name="Liu W."/>
        </authorList>
    </citation>
    <scope>NUCLEOTIDE SEQUENCE</scope>
    <source>
        <strain evidence="2">S2-4</strain>
    </source>
</reference>
<dbReference type="EMBL" id="JAGSOV010000108">
    <property type="protein sequence ID" value="MCO1661107.1"/>
    <property type="molecule type" value="Genomic_DNA"/>
</dbReference>
<keyword evidence="3" id="KW-1185">Reference proteome</keyword>
<proteinExistence type="predicted"/>
<organism evidence="2 3">
    <name type="scientific">Pseudonocardia humida</name>
    <dbReference type="NCBI Taxonomy" id="2800819"/>
    <lineage>
        <taxon>Bacteria</taxon>
        <taxon>Bacillati</taxon>
        <taxon>Actinomycetota</taxon>
        <taxon>Actinomycetes</taxon>
        <taxon>Pseudonocardiales</taxon>
        <taxon>Pseudonocardiaceae</taxon>
        <taxon>Pseudonocardia</taxon>
    </lineage>
</organism>
<evidence type="ECO:0000256" key="1">
    <source>
        <dbReference type="SAM" id="MobiDB-lite"/>
    </source>
</evidence>
<gene>
    <name evidence="2" type="ORF">KDL28_39280</name>
</gene>
<comment type="caution">
    <text evidence="2">The sequence shown here is derived from an EMBL/GenBank/DDBJ whole genome shotgun (WGS) entry which is preliminary data.</text>
</comment>
<dbReference type="Proteomes" id="UP001165283">
    <property type="component" value="Unassembled WGS sequence"/>
</dbReference>
<feature type="region of interest" description="Disordered" evidence="1">
    <location>
        <begin position="139"/>
        <end position="174"/>
    </location>
</feature>